<sequence>MAHDGGEARFRALFDAHYDRVYAYAARRAGATIGEDIAANVLALAWQKLDEIPADREVAWLLTAARHVLSTTARGDTRRRSREAAVGSVVVPDIAGPVAERSAITDALCALSSTDRELLLLCLWDEVSLSDAARVLGLTPGTVRVRLHRARARFRTVYTRQTSDPIGEPA</sequence>
<dbReference type="Proteomes" id="UP000678317">
    <property type="component" value="Unassembled WGS sequence"/>
</dbReference>
<keyword evidence="4" id="KW-0238">DNA-binding</keyword>
<name>A0ABS3SHT5_9CELL</name>
<evidence type="ECO:0000256" key="1">
    <source>
        <dbReference type="ARBA" id="ARBA00010641"/>
    </source>
</evidence>
<keyword evidence="2" id="KW-0805">Transcription regulation</keyword>
<dbReference type="EMBL" id="JAGFBM010000003">
    <property type="protein sequence ID" value="MBO3084530.1"/>
    <property type="molecule type" value="Genomic_DNA"/>
</dbReference>
<dbReference type="SUPFAM" id="SSF88946">
    <property type="entry name" value="Sigma2 domain of RNA polymerase sigma factors"/>
    <property type="match status" value="1"/>
</dbReference>
<gene>
    <name evidence="7" type="ORF">J4035_07750</name>
</gene>
<comment type="caution">
    <text evidence="7">The sequence shown here is derived from an EMBL/GenBank/DDBJ whole genome shotgun (WGS) entry which is preliminary data.</text>
</comment>
<keyword evidence="3" id="KW-0731">Sigma factor</keyword>
<dbReference type="InterPro" id="IPR013324">
    <property type="entry name" value="RNA_pol_sigma_r3/r4-like"/>
</dbReference>
<protein>
    <submittedName>
        <fullName evidence="7">RNA polymerase sigma factor</fullName>
    </submittedName>
</protein>
<dbReference type="InterPro" id="IPR036388">
    <property type="entry name" value="WH-like_DNA-bd_sf"/>
</dbReference>
<proteinExistence type="inferred from homology"/>
<dbReference type="CDD" id="cd06171">
    <property type="entry name" value="Sigma70_r4"/>
    <property type="match status" value="1"/>
</dbReference>
<dbReference type="PANTHER" id="PTHR43133">
    <property type="entry name" value="RNA POLYMERASE ECF-TYPE SIGMA FACTO"/>
    <property type="match status" value="1"/>
</dbReference>
<evidence type="ECO:0000256" key="3">
    <source>
        <dbReference type="ARBA" id="ARBA00023082"/>
    </source>
</evidence>
<dbReference type="RefSeq" id="WP_208214003.1">
    <property type="nucleotide sequence ID" value="NZ_CP074404.1"/>
</dbReference>
<evidence type="ECO:0000259" key="6">
    <source>
        <dbReference type="Pfam" id="PF08281"/>
    </source>
</evidence>
<dbReference type="Pfam" id="PF08281">
    <property type="entry name" value="Sigma70_r4_2"/>
    <property type="match status" value="1"/>
</dbReference>
<dbReference type="Gene3D" id="1.10.1740.10">
    <property type="match status" value="1"/>
</dbReference>
<organism evidence="7 8">
    <name type="scientific">Cellulomonas fengjieae</name>
    <dbReference type="NCBI Taxonomy" id="2819978"/>
    <lineage>
        <taxon>Bacteria</taxon>
        <taxon>Bacillati</taxon>
        <taxon>Actinomycetota</taxon>
        <taxon>Actinomycetes</taxon>
        <taxon>Micrococcales</taxon>
        <taxon>Cellulomonadaceae</taxon>
        <taxon>Cellulomonas</taxon>
    </lineage>
</organism>
<evidence type="ECO:0000313" key="8">
    <source>
        <dbReference type="Proteomes" id="UP000678317"/>
    </source>
</evidence>
<comment type="similarity">
    <text evidence="1">Belongs to the sigma-70 factor family. ECF subfamily.</text>
</comment>
<evidence type="ECO:0000313" key="7">
    <source>
        <dbReference type="EMBL" id="MBO3084530.1"/>
    </source>
</evidence>
<evidence type="ECO:0000256" key="4">
    <source>
        <dbReference type="ARBA" id="ARBA00023125"/>
    </source>
</evidence>
<dbReference type="SUPFAM" id="SSF88659">
    <property type="entry name" value="Sigma3 and sigma4 domains of RNA polymerase sigma factors"/>
    <property type="match status" value="1"/>
</dbReference>
<dbReference type="InterPro" id="IPR013249">
    <property type="entry name" value="RNA_pol_sigma70_r4_t2"/>
</dbReference>
<keyword evidence="8" id="KW-1185">Reference proteome</keyword>
<dbReference type="PANTHER" id="PTHR43133:SF8">
    <property type="entry name" value="RNA POLYMERASE SIGMA FACTOR HI_1459-RELATED"/>
    <property type="match status" value="1"/>
</dbReference>
<dbReference type="InterPro" id="IPR039425">
    <property type="entry name" value="RNA_pol_sigma-70-like"/>
</dbReference>
<evidence type="ECO:0000256" key="5">
    <source>
        <dbReference type="ARBA" id="ARBA00023163"/>
    </source>
</evidence>
<feature type="domain" description="RNA polymerase sigma factor 70 region 4 type 2" evidence="6">
    <location>
        <begin position="103"/>
        <end position="153"/>
    </location>
</feature>
<keyword evidence="5" id="KW-0804">Transcription</keyword>
<accession>A0ABS3SHT5</accession>
<dbReference type="InterPro" id="IPR013325">
    <property type="entry name" value="RNA_pol_sigma_r2"/>
</dbReference>
<reference evidence="7 8" key="1">
    <citation type="submission" date="2021-03" db="EMBL/GenBank/DDBJ databases">
        <title>novel species in genus Cellulomonas.</title>
        <authorList>
            <person name="Zhang G."/>
        </authorList>
    </citation>
    <scope>NUCLEOTIDE SEQUENCE [LARGE SCALE GENOMIC DNA]</scope>
    <source>
        <strain evidence="8">zg-ZUI188</strain>
    </source>
</reference>
<evidence type="ECO:0000256" key="2">
    <source>
        <dbReference type="ARBA" id="ARBA00023015"/>
    </source>
</evidence>
<dbReference type="Gene3D" id="1.10.10.10">
    <property type="entry name" value="Winged helix-like DNA-binding domain superfamily/Winged helix DNA-binding domain"/>
    <property type="match status" value="1"/>
</dbReference>